<evidence type="ECO:0000313" key="9">
    <source>
        <dbReference type="EMBL" id="GEB97686.1"/>
    </source>
</evidence>
<evidence type="ECO:0000256" key="3">
    <source>
        <dbReference type="ARBA" id="ARBA00022692"/>
    </source>
</evidence>
<dbReference type="Pfam" id="PF04024">
    <property type="entry name" value="PspC"/>
    <property type="match status" value="1"/>
</dbReference>
<dbReference type="AlphaFoldDB" id="A0A1L7CNP6"/>
<dbReference type="KEGG" id="cfc:CFLV_09890"/>
<dbReference type="GeneID" id="82881003"/>
<dbReference type="InterPro" id="IPR052027">
    <property type="entry name" value="PspC"/>
</dbReference>
<dbReference type="InterPro" id="IPR007168">
    <property type="entry name" value="Phageshock_PspC_N"/>
</dbReference>
<keyword evidence="3 6" id="KW-0812">Transmembrane</keyword>
<keyword evidence="10" id="KW-1185">Reference proteome</keyword>
<keyword evidence="2" id="KW-1003">Cell membrane</keyword>
<keyword evidence="4 6" id="KW-1133">Transmembrane helix</keyword>
<evidence type="ECO:0000256" key="6">
    <source>
        <dbReference type="SAM" id="Phobius"/>
    </source>
</evidence>
<evidence type="ECO:0000259" key="7">
    <source>
        <dbReference type="Pfam" id="PF04024"/>
    </source>
</evidence>
<name>A0A1L7CNP6_CORFL</name>
<dbReference type="GO" id="GO:0005886">
    <property type="term" value="C:plasma membrane"/>
    <property type="evidence" value="ECO:0007669"/>
    <property type="project" value="UniProtKB-SubCell"/>
</dbReference>
<reference evidence="8 10" key="1">
    <citation type="submission" date="2014-08" db="EMBL/GenBank/DDBJ databases">
        <title>Complete genome sequence of Corynebacterium flavescens OJ8(T)(=DSM 20296(T)), isolated from cheese.</title>
        <authorList>
            <person name="Ruckert C."/>
            <person name="Albersmeier A."/>
            <person name="Winkler A."/>
            <person name="Kalinowski J."/>
        </authorList>
    </citation>
    <scope>NUCLEOTIDE SEQUENCE [LARGE SCALE GENOMIC DNA]</scope>
    <source>
        <strain evidence="8 10">OJ8</strain>
    </source>
</reference>
<evidence type="ECO:0000313" key="8">
    <source>
        <dbReference type="EMBL" id="APT87449.1"/>
    </source>
</evidence>
<evidence type="ECO:0000256" key="1">
    <source>
        <dbReference type="ARBA" id="ARBA00004162"/>
    </source>
</evidence>
<accession>A0A1L7CNP6</accession>
<dbReference type="PANTHER" id="PTHR33885">
    <property type="entry name" value="PHAGE SHOCK PROTEIN C"/>
    <property type="match status" value="1"/>
</dbReference>
<evidence type="ECO:0000256" key="5">
    <source>
        <dbReference type="ARBA" id="ARBA00023136"/>
    </source>
</evidence>
<evidence type="ECO:0000256" key="2">
    <source>
        <dbReference type="ARBA" id="ARBA00022475"/>
    </source>
</evidence>
<keyword evidence="5 6" id="KW-0472">Membrane</keyword>
<protein>
    <submittedName>
        <fullName evidence="8">PspC family transcriptional regulator</fullName>
    </submittedName>
</protein>
<organism evidence="8 10">
    <name type="scientific">Corynebacterium flavescens</name>
    <dbReference type="NCBI Taxonomy" id="28028"/>
    <lineage>
        <taxon>Bacteria</taxon>
        <taxon>Bacillati</taxon>
        <taxon>Actinomycetota</taxon>
        <taxon>Actinomycetes</taxon>
        <taxon>Mycobacteriales</taxon>
        <taxon>Corynebacteriaceae</taxon>
        <taxon>Corynebacterium</taxon>
    </lineage>
</organism>
<comment type="subcellular location">
    <subcellularLocation>
        <location evidence="1">Cell membrane</location>
        <topology evidence="1">Single-pass membrane protein</topology>
    </subcellularLocation>
</comment>
<reference evidence="9 11" key="2">
    <citation type="submission" date="2019-06" db="EMBL/GenBank/DDBJ databases">
        <title>Whole genome shotgun sequence of Corynebacterium flavescens NBRC 14136.</title>
        <authorList>
            <person name="Hosoyama A."/>
            <person name="Uohara A."/>
            <person name="Ohji S."/>
            <person name="Ichikawa N."/>
        </authorList>
    </citation>
    <scope>NUCLEOTIDE SEQUENCE [LARGE SCALE GENOMIC DNA]</scope>
    <source>
        <strain evidence="9 11">NBRC 14136</strain>
    </source>
</reference>
<sequence>MNNFVNNRLHRSRSDRYIAGVCGGIAETYNVDVTLVRILFALAGLTAGWGVILYLIMWFITPEA</sequence>
<dbReference type="STRING" id="28028.CFLV_09890"/>
<dbReference type="PANTHER" id="PTHR33885:SF3">
    <property type="entry name" value="PHAGE SHOCK PROTEIN C"/>
    <property type="match status" value="1"/>
</dbReference>
<feature type="domain" description="Phage shock protein PspC N-terminal" evidence="7">
    <location>
        <begin position="8"/>
        <end position="64"/>
    </location>
</feature>
<dbReference type="EMBL" id="BJNB01000015">
    <property type="protein sequence ID" value="GEB97686.1"/>
    <property type="molecule type" value="Genomic_DNA"/>
</dbReference>
<gene>
    <name evidence="9" type="ORF">CFL01nite_11810</name>
    <name evidence="8" type="ORF">CFLV_09890</name>
</gene>
<proteinExistence type="predicted"/>
<dbReference type="Proteomes" id="UP000315353">
    <property type="component" value="Unassembled WGS sequence"/>
</dbReference>
<evidence type="ECO:0000256" key="4">
    <source>
        <dbReference type="ARBA" id="ARBA00022989"/>
    </source>
</evidence>
<evidence type="ECO:0000313" key="11">
    <source>
        <dbReference type="Proteomes" id="UP000315353"/>
    </source>
</evidence>
<dbReference type="OrthoDB" id="7359894at2"/>
<feature type="transmembrane region" description="Helical" evidence="6">
    <location>
        <begin position="38"/>
        <end position="60"/>
    </location>
</feature>
<dbReference type="Proteomes" id="UP000185479">
    <property type="component" value="Chromosome"/>
</dbReference>
<dbReference type="EMBL" id="CP009246">
    <property type="protein sequence ID" value="APT87449.1"/>
    <property type="molecule type" value="Genomic_DNA"/>
</dbReference>
<dbReference type="RefSeq" id="WP_075731281.1">
    <property type="nucleotide sequence ID" value="NZ_BJNB01000015.1"/>
</dbReference>
<evidence type="ECO:0000313" key="10">
    <source>
        <dbReference type="Proteomes" id="UP000185479"/>
    </source>
</evidence>